<name>A0ABD1XNW3_9MARC</name>
<evidence type="ECO:0000259" key="2">
    <source>
        <dbReference type="PROSITE" id="PS50966"/>
    </source>
</evidence>
<dbReference type="PROSITE" id="PS50966">
    <property type="entry name" value="ZF_SWIM"/>
    <property type="match status" value="1"/>
</dbReference>
<organism evidence="3 4">
    <name type="scientific">Riccia fluitans</name>
    <dbReference type="NCBI Taxonomy" id="41844"/>
    <lineage>
        <taxon>Eukaryota</taxon>
        <taxon>Viridiplantae</taxon>
        <taxon>Streptophyta</taxon>
        <taxon>Embryophyta</taxon>
        <taxon>Marchantiophyta</taxon>
        <taxon>Marchantiopsida</taxon>
        <taxon>Marchantiidae</taxon>
        <taxon>Marchantiales</taxon>
        <taxon>Ricciaceae</taxon>
        <taxon>Riccia</taxon>
    </lineage>
</organism>
<evidence type="ECO:0000256" key="1">
    <source>
        <dbReference type="PROSITE-ProRule" id="PRU00325"/>
    </source>
</evidence>
<comment type="caution">
    <text evidence="3">The sequence shown here is derived from an EMBL/GenBank/DDBJ whole genome shotgun (WGS) entry which is preliminary data.</text>
</comment>
<protein>
    <recommendedName>
        <fullName evidence="2">SWIM-type domain-containing protein</fullName>
    </recommendedName>
</protein>
<gene>
    <name evidence="3" type="ORF">R1flu_029197</name>
</gene>
<dbReference type="GO" id="GO:0008270">
    <property type="term" value="F:zinc ion binding"/>
    <property type="evidence" value="ECO:0007669"/>
    <property type="project" value="UniProtKB-KW"/>
</dbReference>
<accession>A0ABD1XNW3</accession>
<keyword evidence="1" id="KW-0862">Zinc</keyword>
<evidence type="ECO:0000313" key="4">
    <source>
        <dbReference type="Proteomes" id="UP001605036"/>
    </source>
</evidence>
<feature type="domain" description="SWIM-type" evidence="2">
    <location>
        <begin position="45"/>
        <end position="85"/>
    </location>
</feature>
<dbReference type="EMBL" id="JBHFFA010000008">
    <property type="protein sequence ID" value="KAL2610624.1"/>
    <property type="molecule type" value="Genomic_DNA"/>
</dbReference>
<proteinExistence type="predicted"/>
<keyword evidence="1" id="KW-0479">Metal-binding</keyword>
<evidence type="ECO:0000313" key="3">
    <source>
        <dbReference type="EMBL" id="KAL2610624.1"/>
    </source>
</evidence>
<keyword evidence="4" id="KW-1185">Reference proteome</keyword>
<keyword evidence="1" id="KW-0863">Zinc-finger</keyword>
<sequence length="128" mass="14312">MADVFPVSIHGHCTLHIRTNVQAKFGKEAAKIFTKLLYVPTVERFDLMMKSTFHFLEGGGACTCKEFQEMCWPCSHAICMVHEEIEEPKQTLIPSEESVLNDRMHLLHKSLSSPSFAGGIISDKAANC</sequence>
<dbReference type="InterPro" id="IPR007527">
    <property type="entry name" value="Znf_SWIM"/>
</dbReference>
<reference evidence="3 4" key="1">
    <citation type="submission" date="2024-09" db="EMBL/GenBank/DDBJ databases">
        <title>Chromosome-scale assembly of Riccia fluitans.</title>
        <authorList>
            <person name="Paukszto L."/>
            <person name="Sawicki J."/>
            <person name="Karawczyk K."/>
            <person name="Piernik-Szablinska J."/>
            <person name="Szczecinska M."/>
            <person name="Mazdziarz M."/>
        </authorList>
    </citation>
    <scope>NUCLEOTIDE SEQUENCE [LARGE SCALE GENOMIC DNA]</scope>
    <source>
        <strain evidence="3">Rf_01</strain>
        <tissue evidence="3">Aerial parts of the thallus</tissue>
    </source>
</reference>
<dbReference type="Proteomes" id="UP001605036">
    <property type="component" value="Unassembled WGS sequence"/>
</dbReference>
<dbReference type="AlphaFoldDB" id="A0ABD1XNW3"/>